<reference evidence="7 8" key="1">
    <citation type="journal article" date="2013" name="Antonie Van Leeuwenhoek">
        <title>Sphingomonas ginsenosidivorax sp. nov., with the ability to transform ginsenosides.</title>
        <authorList>
            <person name="Jin X.F."/>
            <person name="Kim J.K."/>
            <person name="Liu Q.M."/>
            <person name="Kang M.S."/>
            <person name="He D."/>
            <person name="Jin F.X."/>
            <person name="Kim S.C."/>
            <person name="Im W.T."/>
        </authorList>
    </citation>
    <scope>NUCLEOTIDE SEQUENCE [LARGE SCALE GENOMIC DNA]</scope>
    <source>
        <strain evidence="7 8">KHI67</strain>
    </source>
</reference>
<dbReference type="PRINTS" id="PR00038">
    <property type="entry name" value="HTHLUXR"/>
</dbReference>
<dbReference type="PROSITE" id="PS00622">
    <property type="entry name" value="HTH_LUXR_1"/>
    <property type="match status" value="1"/>
</dbReference>
<dbReference type="GO" id="GO:0003677">
    <property type="term" value="F:DNA binding"/>
    <property type="evidence" value="ECO:0007669"/>
    <property type="project" value="UniProtKB-KW"/>
</dbReference>
<dbReference type="GO" id="GO:0000160">
    <property type="term" value="P:phosphorelay signal transduction system"/>
    <property type="evidence" value="ECO:0007669"/>
    <property type="project" value="InterPro"/>
</dbReference>
<evidence type="ECO:0000313" key="8">
    <source>
        <dbReference type="Proteomes" id="UP000321250"/>
    </source>
</evidence>
<keyword evidence="8" id="KW-1185">Reference proteome</keyword>
<dbReference type="CDD" id="cd06170">
    <property type="entry name" value="LuxR_C_like"/>
    <property type="match status" value="1"/>
</dbReference>
<evidence type="ECO:0000256" key="2">
    <source>
        <dbReference type="ARBA" id="ARBA00023125"/>
    </source>
</evidence>
<dbReference type="SMART" id="SM00448">
    <property type="entry name" value="REC"/>
    <property type="match status" value="1"/>
</dbReference>
<dbReference type="GO" id="GO:0006355">
    <property type="term" value="P:regulation of DNA-templated transcription"/>
    <property type="evidence" value="ECO:0007669"/>
    <property type="project" value="InterPro"/>
</dbReference>
<dbReference type="SUPFAM" id="SSF52172">
    <property type="entry name" value="CheY-like"/>
    <property type="match status" value="1"/>
</dbReference>
<evidence type="ECO:0000256" key="3">
    <source>
        <dbReference type="ARBA" id="ARBA00023163"/>
    </source>
</evidence>
<feature type="domain" description="HTH luxR-type" evidence="5">
    <location>
        <begin position="130"/>
        <end position="192"/>
    </location>
</feature>
<dbReference type="PROSITE" id="PS50043">
    <property type="entry name" value="HTH_LUXR_2"/>
    <property type="match status" value="1"/>
</dbReference>
<dbReference type="InterPro" id="IPR011006">
    <property type="entry name" value="CheY-like_superfamily"/>
</dbReference>
<dbReference type="Gene3D" id="3.40.50.2300">
    <property type="match status" value="1"/>
</dbReference>
<dbReference type="Gene3D" id="1.10.10.10">
    <property type="entry name" value="Winged helix-like DNA-binding domain superfamily/Winged helix DNA-binding domain"/>
    <property type="match status" value="1"/>
</dbReference>
<sequence length="192" mass="20879">MTETATIYVVDDDADLGASVARLLTRHGHMASAFVETRALLDAHRREPAACVISDIMMGETDGFTFADKLRELDPNVALVFMTAWPTTANAVDSIRRYGGLDYLEKPIDEARLLSAIGEGVAWSTNRRALARRTEALTTREREVFDLLVRGYSNKAIAGELGLSAKTVESHRAAIVAKTGANGLAQLMKLAE</sequence>
<evidence type="ECO:0000313" key="7">
    <source>
        <dbReference type="EMBL" id="TXC70187.1"/>
    </source>
</evidence>
<evidence type="ECO:0000259" key="6">
    <source>
        <dbReference type="PROSITE" id="PS50110"/>
    </source>
</evidence>
<comment type="caution">
    <text evidence="7">The sequence shown here is derived from an EMBL/GenBank/DDBJ whole genome shotgun (WGS) entry which is preliminary data.</text>
</comment>
<proteinExistence type="predicted"/>
<dbReference type="OrthoDB" id="9782655at2"/>
<dbReference type="InterPro" id="IPR036388">
    <property type="entry name" value="WH-like_DNA-bd_sf"/>
</dbReference>
<gene>
    <name evidence="7" type="ORF">FSB78_03930</name>
</gene>
<dbReference type="Pfam" id="PF00072">
    <property type="entry name" value="Response_reg"/>
    <property type="match status" value="1"/>
</dbReference>
<dbReference type="InterPro" id="IPR016032">
    <property type="entry name" value="Sig_transdc_resp-reg_C-effctor"/>
</dbReference>
<dbReference type="RefSeq" id="WP_147080142.1">
    <property type="nucleotide sequence ID" value="NZ_VOQR01000001.1"/>
</dbReference>
<dbReference type="InterPro" id="IPR001789">
    <property type="entry name" value="Sig_transdc_resp-reg_receiver"/>
</dbReference>
<evidence type="ECO:0000259" key="5">
    <source>
        <dbReference type="PROSITE" id="PS50043"/>
    </source>
</evidence>
<keyword evidence="4" id="KW-0597">Phosphoprotein</keyword>
<accession>A0A5C6UBF0</accession>
<dbReference type="Proteomes" id="UP000321250">
    <property type="component" value="Unassembled WGS sequence"/>
</dbReference>
<feature type="modified residue" description="4-aspartylphosphate" evidence="4">
    <location>
        <position position="55"/>
    </location>
</feature>
<feature type="domain" description="Response regulatory" evidence="6">
    <location>
        <begin position="6"/>
        <end position="121"/>
    </location>
</feature>
<keyword evidence="1" id="KW-0805">Transcription regulation</keyword>
<evidence type="ECO:0000256" key="1">
    <source>
        <dbReference type="ARBA" id="ARBA00023015"/>
    </source>
</evidence>
<dbReference type="Pfam" id="PF00196">
    <property type="entry name" value="GerE"/>
    <property type="match status" value="1"/>
</dbReference>
<dbReference type="EMBL" id="VOQR01000001">
    <property type="protein sequence ID" value="TXC70187.1"/>
    <property type="molecule type" value="Genomic_DNA"/>
</dbReference>
<dbReference type="PANTHER" id="PTHR44688">
    <property type="entry name" value="DNA-BINDING TRANSCRIPTIONAL ACTIVATOR DEVR_DOSR"/>
    <property type="match status" value="1"/>
</dbReference>
<dbReference type="InterPro" id="IPR000792">
    <property type="entry name" value="Tscrpt_reg_LuxR_C"/>
</dbReference>
<dbReference type="AlphaFoldDB" id="A0A5C6UBF0"/>
<dbReference type="PANTHER" id="PTHR44688:SF16">
    <property type="entry name" value="DNA-BINDING TRANSCRIPTIONAL ACTIVATOR DEVR_DOSR"/>
    <property type="match status" value="1"/>
</dbReference>
<keyword evidence="3" id="KW-0804">Transcription</keyword>
<dbReference type="PROSITE" id="PS50110">
    <property type="entry name" value="RESPONSE_REGULATORY"/>
    <property type="match status" value="1"/>
</dbReference>
<evidence type="ECO:0000256" key="4">
    <source>
        <dbReference type="PROSITE-ProRule" id="PRU00169"/>
    </source>
</evidence>
<organism evidence="7 8">
    <name type="scientific">Sphingomonas ginsenosidivorax</name>
    <dbReference type="NCBI Taxonomy" id="862135"/>
    <lineage>
        <taxon>Bacteria</taxon>
        <taxon>Pseudomonadati</taxon>
        <taxon>Pseudomonadota</taxon>
        <taxon>Alphaproteobacteria</taxon>
        <taxon>Sphingomonadales</taxon>
        <taxon>Sphingomonadaceae</taxon>
        <taxon>Sphingomonas</taxon>
    </lineage>
</organism>
<dbReference type="SUPFAM" id="SSF46894">
    <property type="entry name" value="C-terminal effector domain of the bipartite response regulators"/>
    <property type="match status" value="1"/>
</dbReference>
<name>A0A5C6UBF0_9SPHN</name>
<keyword evidence="2" id="KW-0238">DNA-binding</keyword>
<protein>
    <submittedName>
        <fullName evidence="7">Response regulator transcription factor</fullName>
    </submittedName>
</protein>
<dbReference type="SMART" id="SM00421">
    <property type="entry name" value="HTH_LUXR"/>
    <property type="match status" value="1"/>
</dbReference>